<evidence type="ECO:0008006" key="3">
    <source>
        <dbReference type="Google" id="ProtNLM"/>
    </source>
</evidence>
<gene>
    <name evidence="2" type="ORF">AVDCRST_MAG93-9196</name>
</gene>
<dbReference type="AlphaFoldDB" id="A0A6J4NCE8"/>
<protein>
    <recommendedName>
        <fullName evidence="3">Lipoprotein</fullName>
    </recommendedName>
</protein>
<evidence type="ECO:0000313" key="2">
    <source>
        <dbReference type="EMBL" id="CAA9381333.1"/>
    </source>
</evidence>
<organism evidence="2">
    <name type="scientific">uncultured Chloroflexia bacterium</name>
    <dbReference type="NCBI Taxonomy" id="1672391"/>
    <lineage>
        <taxon>Bacteria</taxon>
        <taxon>Bacillati</taxon>
        <taxon>Chloroflexota</taxon>
        <taxon>Chloroflexia</taxon>
        <taxon>environmental samples</taxon>
    </lineage>
</organism>
<dbReference type="PROSITE" id="PS51257">
    <property type="entry name" value="PROKAR_LIPOPROTEIN"/>
    <property type="match status" value="1"/>
</dbReference>
<accession>A0A6J4NCE8</accession>
<feature type="chain" id="PRO_5027076599" description="Lipoprotein" evidence="1">
    <location>
        <begin position="19"/>
        <end position="54"/>
    </location>
</feature>
<name>A0A6J4NCE8_9CHLR</name>
<proteinExistence type="predicted"/>
<feature type="signal peptide" evidence="1">
    <location>
        <begin position="1"/>
        <end position="18"/>
    </location>
</feature>
<reference evidence="2" key="1">
    <citation type="submission" date="2020-02" db="EMBL/GenBank/DDBJ databases">
        <authorList>
            <person name="Meier V. D."/>
        </authorList>
    </citation>
    <scope>NUCLEOTIDE SEQUENCE</scope>
    <source>
        <strain evidence="2">AVDCRST_MAG93</strain>
    </source>
</reference>
<keyword evidence="1" id="KW-0732">Signal</keyword>
<sequence length="54" mass="5865">MKATFAALSLALALVGCADLNPPEERYFVSPCPAGKTYMKAFNSCWSLRAQPAR</sequence>
<evidence type="ECO:0000256" key="1">
    <source>
        <dbReference type="SAM" id="SignalP"/>
    </source>
</evidence>
<dbReference type="EMBL" id="CADCTR010003082">
    <property type="protein sequence ID" value="CAA9381333.1"/>
    <property type="molecule type" value="Genomic_DNA"/>
</dbReference>